<protein>
    <submittedName>
        <fullName evidence="5">Uncharacterized protein YbjT (DUF2867 family)</fullName>
    </submittedName>
</protein>
<dbReference type="RefSeq" id="WP_182845844.1">
    <property type="nucleotide sequence ID" value="NZ_BAAALP010000056.1"/>
</dbReference>
<dbReference type="Pfam" id="PF05368">
    <property type="entry name" value="NmrA"/>
    <property type="match status" value="1"/>
</dbReference>
<feature type="region of interest" description="Disordered" evidence="3">
    <location>
        <begin position="251"/>
        <end position="294"/>
    </location>
</feature>
<sequence length="294" mass="29787">MNTSTVIVHGATGVQGAAVVRGLLSAGHRVRGVVRRDPGTRLHPEAEPVLADLLDPGSLAAAYSGADAVVVQLPLVFDADLAVRQAGAVLAGLRKAGVGRAVFNPAAPVPGAPVGVPFVDARVLVATELPRTVGTATVVTPARTYMENLAAPWSAPLVRGGEVAYPLPADLPVPWLALDDLGTAVADLVGAAAPPPLRIVAGPRALTGDEVAAELSAALGRPVRWNAITPAAYREMLAPHLGAEAAAGVAAAYTPPPPGTPPPPDPDPATVTTGATALRDWARRQDWAAHDAPA</sequence>
<dbReference type="InterPro" id="IPR008030">
    <property type="entry name" value="NmrA-like"/>
</dbReference>
<dbReference type="SUPFAM" id="SSF51735">
    <property type="entry name" value="NAD(P)-binding Rossmann-fold domains"/>
    <property type="match status" value="1"/>
</dbReference>
<organism evidence="5 6">
    <name type="scientific">Actinomadura namibiensis</name>
    <dbReference type="NCBI Taxonomy" id="182080"/>
    <lineage>
        <taxon>Bacteria</taxon>
        <taxon>Bacillati</taxon>
        <taxon>Actinomycetota</taxon>
        <taxon>Actinomycetes</taxon>
        <taxon>Streptosporangiales</taxon>
        <taxon>Thermomonosporaceae</taxon>
        <taxon>Actinomadura</taxon>
    </lineage>
</organism>
<dbReference type="EMBL" id="JACJIA010000007">
    <property type="protein sequence ID" value="MBA8953678.1"/>
    <property type="molecule type" value="Genomic_DNA"/>
</dbReference>
<feature type="domain" description="NmrA-like" evidence="4">
    <location>
        <begin position="3"/>
        <end position="240"/>
    </location>
</feature>
<proteinExistence type="inferred from homology"/>
<evidence type="ECO:0000256" key="3">
    <source>
        <dbReference type="SAM" id="MobiDB-lite"/>
    </source>
</evidence>
<gene>
    <name evidence="5" type="ORF">HNR61_005331</name>
</gene>
<dbReference type="InterPro" id="IPR036291">
    <property type="entry name" value="NAD(P)-bd_dom_sf"/>
</dbReference>
<evidence type="ECO:0000256" key="2">
    <source>
        <dbReference type="ARBA" id="ARBA00022857"/>
    </source>
</evidence>
<feature type="compositionally biased region" description="Low complexity" evidence="3">
    <location>
        <begin position="268"/>
        <end position="277"/>
    </location>
</feature>
<keyword evidence="6" id="KW-1185">Reference proteome</keyword>
<dbReference type="PANTHER" id="PTHR42748">
    <property type="entry name" value="NITROGEN METABOLITE REPRESSION PROTEIN NMRA FAMILY MEMBER"/>
    <property type="match status" value="1"/>
</dbReference>
<dbReference type="AlphaFoldDB" id="A0A7W3LSX1"/>
<accession>A0A7W3LSX1</accession>
<keyword evidence="2" id="KW-0521">NADP</keyword>
<dbReference type="PANTHER" id="PTHR42748:SF7">
    <property type="entry name" value="NMRA LIKE REDOX SENSOR 1-RELATED"/>
    <property type="match status" value="1"/>
</dbReference>
<evidence type="ECO:0000313" key="5">
    <source>
        <dbReference type="EMBL" id="MBA8953678.1"/>
    </source>
</evidence>
<feature type="compositionally biased region" description="Pro residues" evidence="3">
    <location>
        <begin position="254"/>
        <end position="267"/>
    </location>
</feature>
<dbReference type="InterPro" id="IPR051164">
    <property type="entry name" value="NmrA-like_oxidored"/>
</dbReference>
<comment type="similarity">
    <text evidence="1">Belongs to the NmrA-type oxidoreductase family.</text>
</comment>
<name>A0A7W3LSX1_ACTNM</name>
<evidence type="ECO:0000259" key="4">
    <source>
        <dbReference type="Pfam" id="PF05368"/>
    </source>
</evidence>
<evidence type="ECO:0000256" key="1">
    <source>
        <dbReference type="ARBA" id="ARBA00006328"/>
    </source>
</evidence>
<dbReference type="Proteomes" id="UP000572680">
    <property type="component" value="Unassembled WGS sequence"/>
</dbReference>
<reference evidence="5 6" key="1">
    <citation type="submission" date="2020-08" db="EMBL/GenBank/DDBJ databases">
        <title>Genomic Encyclopedia of Type Strains, Phase IV (KMG-IV): sequencing the most valuable type-strain genomes for metagenomic binning, comparative biology and taxonomic classification.</title>
        <authorList>
            <person name="Goeker M."/>
        </authorList>
    </citation>
    <scope>NUCLEOTIDE SEQUENCE [LARGE SCALE GENOMIC DNA]</scope>
    <source>
        <strain evidence="5 6">DSM 44197</strain>
    </source>
</reference>
<comment type="caution">
    <text evidence="5">The sequence shown here is derived from an EMBL/GenBank/DDBJ whole genome shotgun (WGS) entry which is preliminary data.</text>
</comment>
<dbReference type="Gene3D" id="3.40.50.720">
    <property type="entry name" value="NAD(P)-binding Rossmann-like Domain"/>
    <property type="match status" value="1"/>
</dbReference>
<feature type="compositionally biased region" description="Basic and acidic residues" evidence="3">
    <location>
        <begin position="280"/>
        <end position="294"/>
    </location>
</feature>
<evidence type="ECO:0000313" key="6">
    <source>
        <dbReference type="Proteomes" id="UP000572680"/>
    </source>
</evidence>